<accession>A0AA47M467</accession>
<reference evidence="1" key="1">
    <citation type="journal article" date="2023" name="Front. Mar. Sci.">
        <title>A new Merluccius polli reference genome to investigate the effects of global change in West African waters.</title>
        <authorList>
            <person name="Mateo J.L."/>
            <person name="Blanco-Fernandez C."/>
            <person name="Garcia-Vazquez E."/>
            <person name="Machado-Schiaffino G."/>
        </authorList>
    </citation>
    <scope>NUCLEOTIDE SEQUENCE</scope>
    <source>
        <strain evidence="1">C29</strain>
        <tissue evidence="1">Fin</tissue>
    </source>
</reference>
<dbReference type="PANTHER" id="PTHR47331:SF3">
    <property type="match status" value="1"/>
</dbReference>
<dbReference type="EMBL" id="JAOPHQ010005998">
    <property type="protein sequence ID" value="KAK0133289.1"/>
    <property type="molecule type" value="Genomic_DNA"/>
</dbReference>
<dbReference type="PANTHER" id="PTHR47331">
    <property type="entry name" value="PHD-TYPE DOMAIN-CONTAINING PROTEIN"/>
    <property type="match status" value="1"/>
</dbReference>
<gene>
    <name evidence="1" type="ORF">N1851_031203</name>
</gene>
<dbReference type="Proteomes" id="UP001174136">
    <property type="component" value="Unassembled WGS sequence"/>
</dbReference>
<organism evidence="1 2">
    <name type="scientific">Merluccius polli</name>
    <name type="common">Benguela hake</name>
    <name type="synonym">Merluccius cadenati</name>
    <dbReference type="NCBI Taxonomy" id="89951"/>
    <lineage>
        <taxon>Eukaryota</taxon>
        <taxon>Metazoa</taxon>
        <taxon>Chordata</taxon>
        <taxon>Craniata</taxon>
        <taxon>Vertebrata</taxon>
        <taxon>Euteleostomi</taxon>
        <taxon>Actinopterygii</taxon>
        <taxon>Neopterygii</taxon>
        <taxon>Teleostei</taxon>
        <taxon>Neoteleostei</taxon>
        <taxon>Acanthomorphata</taxon>
        <taxon>Zeiogadaria</taxon>
        <taxon>Gadariae</taxon>
        <taxon>Gadiformes</taxon>
        <taxon>Gadoidei</taxon>
        <taxon>Merlucciidae</taxon>
        <taxon>Merluccius</taxon>
    </lineage>
</organism>
<dbReference type="Pfam" id="PF05380">
    <property type="entry name" value="Peptidase_A17"/>
    <property type="match status" value="1"/>
</dbReference>
<name>A0AA47M467_MERPO</name>
<evidence type="ECO:0000313" key="1">
    <source>
        <dbReference type="EMBL" id="KAK0133289.1"/>
    </source>
</evidence>
<proteinExistence type="predicted"/>
<comment type="caution">
    <text evidence="1">The sequence shown here is derived from an EMBL/GenBank/DDBJ whole genome shotgun (WGS) entry which is preliminary data.</text>
</comment>
<protein>
    <submittedName>
        <fullName evidence="1">Uncharacterized protein</fullName>
    </submittedName>
</protein>
<dbReference type="InterPro" id="IPR008042">
    <property type="entry name" value="Retrotrans_Pao"/>
</dbReference>
<dbReference type="AlphaFoldDB" id="A0AA47M467"/>
<sequence length="203" mass="23200">MVCPVYRFTIQNCHPRQTSHQKKHPLHGEFHLRSIGNLGAGGSTSKKDLARALQPKLSWDDIVPNHLAQLWFDWMEDLQLLSEYGVDRCFKPAHFGEPTTAQLHHFCDASTEGYGTVTYLVQQNSSKQVHCAFVMGKARVAPLKHNTIPRLELTAATMAGCMDMMLRKELQLQLVESVFWTDIMAVLKYINNEMTRFRTFVAH</sequence>
<keyword evidence="2" id="KW-1185">Reference proteome</keyword>
<evidence type="ECO:0000313" key="2">
    <source>
        <dbReference type="Proteomes" id="UP001174136"/>
    </source>
</evidence>